<feature type="transmembrane region" description="Helical" evidence="5">
    <location>
        <begin position="77"/>
        <end position="96"/>
    </location>
</feature>
<feature type="transmembrane region" description="Helical" evidence="5">
    <location>
        <begin position="143"/>
        <end position="170"/>
    </location>
</feature>
<accession>A0A521C5B9</accession>
<comment type="similarity">
    <text evidence="5">Belongs to the 4-toluene sulfonate uptake permease (TSUP) (TC 2.A.102) family.</text>
</comment>
<dbReference type="GO" id="GO:0005886">
    <property type="term" value="C:plasma membrane"/>
    <property type="evidence" value="ECO:0007669"/>
    <property type="project" value="UniProtKB-SubCell"/>
</dbReference>
<protein>
    <recommendedName>
        <fullName evidence="5">Probable membrane transporter protein</fullName>
    </recommendedName>
</protein>
<dbReference type="OrthoDB" id="1524041at2"/>
<dbReference type="RefSeq" id="WP_142713808.1">
    <property type="nucleotide sequence ID" value="NZ_FXTH01000005.1"/>
</dbReference>
<dbReference type="InterPro" id="IPR002781">
    <property type="entry name" value="TM_pro_TauE-like"/>
</dbReference>
<keyword evidence="4 5" id="KW-0472">Membrane</keyword>
<keyword evidence="5" id="KW-1003">Cell membrane</keyword>
<dbReference type="InterPro" id="IPR051598">
    <property type="entry name" value="TSUP/Inactive_protease-like"/>
</dbReference>
<evidence type="ECO:0000256" key="3">
    <source>
        <dbReference type="ARBA" id="ARBA00022989"/>
    </source>
</evidence>
<evidence type="ECO:0000256" key="1">
    <source>
        <dbReference type="ARBA" id="ARBA00004141"/>
    </source>
</evidence>
<feature type="transmembrane region" description="Helical" evidence="5">
    <location>
        <begin position="248"/>
        <end position="266"/>
    </location>
</feature>
<comment type="subcellular location">
    <subcellularLocation>
        <location evidence="5">Cell membrane</location>
        <topology evidence="5">Multi-pass membrane protein</topology>
    </subcellularLocation>
    <subcellularLocation>
        <location evidence="1">Membrane</location>
        <topology evidence="1">Multi-pass membrane protein</topology>
    </subcellularLocation>
</comment>
<evidence type="ECO:0000313" key="6">
    <source>
        <dbReference type="EMBL" id="SMO54609.1"/>
    </source>
</evidence>
<evidence type="ECO:0000313" key="7">
    <source>
        <dbReference type="Proteomes" id="UP000317593"/>
    </source>
</evidence>
<dbReference type="EMBL" id="FXTH01000005">
    <property type="protein sequence ID" value="SMO54609.1"/>
    <property type="molecule type" value="Genomic_DNA"/>
</dbReference>
<name>A0A521C5B9_9BACT</name>
<dbReference type="Proteomes" id="UP000317593">
    <property type="component" value="Unassembled WGS sequence"/>
</dbReference>
<evidence type="ECO:0000256" key="2">
    <source>
        <dbReference type="ARBA" id="ARBA00022692"/>
    </source>
</evidence>
<dbReference type="AlphaFoldDB" id="A0A521C5B9"/>
<proteinExistence type="inferred from homology"/>
<feature type="transmembrane region" description="Helical" evidence="5">
    <location>
        <begin position="182"/>
        <end position="203"/>
    </location>
</feature>
<organism evidence="6 7">
    <name type="scientific">Fodinibius sediminis</name>
    <dbReference type="NCBI Taxonomy" id="1214077"/>
    <lineage>
        <taxon>Bacteria</taxon>
        <taxon>Pseudomonadati</taxon>
        <taxon>Balneolota</taxon>
        <taxon>Balneolia</taxon>
        <taxon>Balneolales</taxon>
        <taxon>Balneolaceae</taxon>
        <taxon>Fodinibius</taxon>
    </lineage>
</organism>
<evidence type="ECO:0000256" key="4">
    <source>
        <dbReference type="ARBA" id="ARBA00023136"/>
    </source>
</evidence>
<dbReference type="Pfam" id="PF01925">
    <property type="entry name" value="TauE"/>
    <property type="match status" value="1"/>
</dbReference>
<sequence length="269" mass="28919">MELLFLLLLGVVAGMVAGLFGLGGGILFTPILFVVFNDAGIEDPVVLTIGSSLFCTFIASLGSSIRQFQQQNFYWSEGIRVGLLGAAGIFAGKVVITSGYYSQQVFVIFFSLLLVYVAYMFYRRGSRKTKKIRHDQWPISWRQSVVTGGLGGFVAALAGIGGGGVMVPLMNLWYKKGFVKSVSVSSLAIVLISLSGWVQLAFFNGTTRALTSYHIGYVDFGAALPLAAGGLLGGFVGALFNLKINRQYLQYAFAVLAVGMAIKLLTEVF</sequence>
<reference evidence="6 7" key="1">
    <citation type="submission" date="2017-05" db="EMBL/GenBank/DDBJ databases">
        <authorList>
            <person name="Varghese N."/>
            <person name="Submissions S."/>
        </authorList>
    </citation>
    <scope>NUCLEOTIDE SEQUENCE [LARGE SCALE GENOMIC DNA]</scope>
    <source>
        <strain evidence="6 7">DSM 21194</strain>
    </source>
</reference>
<evidence type="ECO:0000256" key="5">
    <source>
        <dbReference type="RuleBase" id="RU363041"/>
    </source>
</evidence>
<gene>
    <name evidence="6" type="ORF">SAMN06265218_10543</name>
</gene>
<dbReference type="PANTHER" id="PTHR43701">
    <property type="entry name" value="MEMBRANE TRANSPORTER PROTEIN MJ0441-RELATED"/>
    <property type="match status" value="1"/>
</dbReference>
<keyword evidence="7" id="KW-1185">Reference proteome</keyword>
<keyword evidence="3 5" id="KW-1133">Transmembrane helix</keyword>
<dbReference type="PANTHER" id="PTHR43701:SF2">
    <property type="entry name" value="MEMBRANE TRANSPORTER PROTEIN YJNA-RELATED"/>
    <property type="match status" value="1"/>
</dbReference>
<feature type="transmembrane region" description="Helical" evidence="5">
    <location>
        <begin position="45"/>
        <end position="65"/>
    </location>
</feature>
<keyword evidence="2 5" id="KW-0812">Transmembrane</keyword>
<feature type="transmembrane region" description="Helical" evidence="5">
    <location>
        <begin position="102"/>
        <end position="122"/>
    </location>
</feature>
<feature type="transmembrane region" description="Helical" evidence="5">
    <location>
        <begin position="215"/>
        <end position="242"/>
    </location>
</feature>